<sequence length="72" mass="7960">MLLRKIDYLKALYKGLNHKTNEHGTNIAHCKIENPNIEPSPPESKSASPPITLTRSVAALLSEKLKINSLNP</sequence>
<evidence type="ECO:0000313" key="2">
    <source>
        <dbReference type="WBParaSite" id="nRc.2.0.1.t38638-RA"/>
    </source>
</evidence>
<protein>
    <submittedName>
        <fullName evidence="2">Uncharacterized protein</fullName>
    </submittedName>
</protein>
<keyword evidence="1" id="KW-1185">Reference proteome</keyword>
<accession>A0A915KKT0</accession>
<organism evidence="1 2">
    <name type="scientific">Romanomermis culicivorax</name>
    <name type="common">Nematode worm</name>
    <dbReference type="NCBI Taxonomy" id="13658"/>
    <lineage>
        <taxon>Eukaryota</taxon>
        <taxon>Metazoa</taxon>
        <taxon>Ecdysozoa</taxon>
        <taxon>Nematoda</taxon>
        <taxon>Enoplea</taxon>
        <taxon>Dorylaimia</taxon>
        <taxon>Mermithida</taxon>
        <taxon>Mermithoidea</taxon>
        <taxon>Mermithidae</taxon>
        <taxon>Romanomermis</taxon>
    </lineage>
</organism>
<reference evidence="2" key="1">
    <citation type="submission" date="2022-11" db="UniProtKB">
        <authorList>
            <consortium name="WormBaseParasite"/>
        </authorList>
    </citation>
    <scope>IDENTIFICATION</scope>
</reference>
<dbReference type="AlphaFoldDB" id="A0A915KKT0"/>
<proteinExistence type="predicted"/>
<evidence type="ECO:0000313" key="1">
    <source>
        <dbReference type="Proteomes" id="UP000887565"/>
    </source>
</evidence>
<name>A0A915KKT0_ROMCU</name>
<dbReference type="Proteomes" id="UP000887565">
    <property type="component" value="Unplaced"/>
</dbReference>
<dbReference type="WBParaSite" id="nRc.2.0.1.t38638-RA">
    <property type="protein sequence ID" value="nRc.2.0.1.t38638-RA"/>
    <property type="gene ID" value="nRc.2.0.1.g38638"/>
</dbReference>